<proteinExistence type="predicted"/>
<dbReference type="AlphaFoldDB" id="A0A9X9M864"/>
<sequence length="61" mass="6892">MMAVMSGKIESSGILGRKEEYSQETEVLTPAQIKSICQAILDSGKQYAMKKRKPFPLMYSY</sequence>
<accession>A0A9X9M864</accession>
<dbReference type="InterPro" id="IPR012341">
    <property type="entry name" value="6hp_glycosidase-like_sf"/>
</dbReference>
<organism evidence="1 2">
    <name type="scientific">Gulo gulo</name>
    <name type="common">Wolverine</name>
    <name type="synonym">Gluton</name>
    <dbReference type="NCBI Taxonomy" id="48420"/>
    <lineage>
        <taxon>Eukaryota</taxon>
        <taxon>Metazoa</taxon>
        <taxon>Chordata</taxon>
        <taxon>Craniata</taxon>
        <taxon>Vertebrata</taxon>
        <taxon>Euteleostomi</taxon>
        <taxon>Mammalia</taxon>
        <taxon>Eutheria</taxon>
        <taxon>Laurasiatheria</taxon>
        <taxon>Carnivora</taxon>
        <taxon>Caniformia</taxon>
        <taxon>Musteloidea</taxon>
        <taxon>Mustelidae</taxon>
        <taxon>Guloninae</taxon>
        <taxon>Gulo</taxon>
    </lineage>
</organism>
<dbReference type="GO" id="GO:0005975">
    <property type="term" value="P:carbohydrate metabolic process"/>
    <property type="evidence" value="ECO:0007669"/>
    <property type="project" value="InterPro"/>
</dbReference>
<dbReference type="InterPro" id="IPR020464">
    <property type="entry name" value="LanC-like_prot_euk"/>
</dbReference>
<reference evidence="1 2" key="1">
    <citation type="submission" date="2018-10" db="EMBL/GenBank/DDBJ databases">
        <authorList>
            <person name="Ekblom R."/>
            <person name="Jareborg N."/>
        </authorList>
    </citation>
    <scope>NUCLEOTIDE SEQUENCE [LARGE SCALE GENOMIC DNA]</scope>
    <source>
        <tissue evidence="1">Muscle</tissue>
    </source>
</reference>
<evidence type="ECO:0000313" key="2">
    <source>
        <dbReference type="Proteomes" id="UP000269945"/>
    </source>
</evidence>
<gene>
    <name evidence="1" type="ORF">BN2614_LOCUS1</name>
</gene>
<dbReference type="Proteomes" id="UP000269945">
    <property type="component" value="Unassembled WGS sequence"/>
</dbReference>
<evidence type="ECO:0000313" key="1">
    <source>
        <dbReference type="EMBL" id="VCX38978.1"/>
    </source>
</evidence>
<name>A0A9X9M864_GULGU</name>
<dbReference type="Gene3D" id="1.50.10.10">
    <property type="match status" value="1"/>
</dbReference>
<keyword evidence="2" id="KW-1185">Reference proteome</keyword>
<feature type="non-terminal residue" evidence="1">
    <location>
        <position position="61"/>
    </location>
</feature>
<dbReference type="EMBL" id="CYRY02044163">
    <property type="protein sequence ID" value="VCX38978.1"/>
    <property type="molecule type" value="Genomic_DNA"/>
</dbReference>
<comment type="caution">
    <text evidence="1">The sequence shown here is derived from an EMBL/GenBank/DDBJ whole genome shotgun (WGS) entry which is preliminary data.</text>
</comment>
<dbReference type="PRINTS" id="PR01951">
    <property type="entry name" value="LANCEUKARYTE"/>
</dbReference>
<protein>
    <submittedName>
        <fullName evidence="1">Uncharacterized protein</fullName>
    </submittedName>
</protein>